<evidence type="ECO:0000313" key="4">
    <source>
        <dbReference type="Proteomes" id="UP000307173"/>
    </source>
</evidence>
<dbReference type="SUPFAM" id="SSF48371">
    <property type="entry name" value="ARM repeat"/>
    <property type="match status" value="1"/>
</dbReference>
<keyword evidence="4" id="KW-1185">Reference proteome</keyword>
<sequence>MVSHLDKDTFLFQNWTSHLIYNNDADANDISYKDSQVFLYTKLTNLHLSLQPINSDYFNNSEDVLFAHEQLMVLINHLFTTYEKSKYVKILSVNLNNLLAKTITFNLSIMMKNGHEKFQICLIELTNKLIDCLSQNIKKLSMSKNWYSSLKHLSVIILKFIFTKFNGFLNNTKQIVCTTIYKLTSKANDSYNSSIENGTYMSNYFSDMIHLIDIILTHDNSSVTLDDKLFTRLIKLFKFVTQKNDSSSSSNYTYPLITINSAFSILVSLLKSDRYMTSLVSKKSTLSIARYTGSIKEYINLIFLAMDTDHKKLKLGLTKNFSDLLVFTFVVFGSNKDDLDSTLDFCIGVILDEYTKKSTTSNQKSAIIETLIQFLTKLNLYYQTNRVKFNKNIDNVNFVSLKIFEILSIIYSRLFSFNQSVGNKLKKTETNILLNNDITMNSAIRTINHLSIVHKFLIAEIANDLNKLIVLSKLVLGNYNTEPQIKIPSLSNVTASNDYNVWYAITLLQLSQILIEDLDEFILSDHGNLGAVTSTRDITTQIAARVTTFSCSDNFKLRIVAVETLIKLLKIKPELSFTIMNNALVTLDEAFKTNENNPTIFNDTYSNAYLISSIVSFVSKDYITSDFVLAIFTLALNFLKKFNSTVVANNLFGSNQGITISNVIYEKQLVSWMLLLSLFNYASTDNNIEYSNVFLHDSNQFIVLWKNILAHTLPNGLIQIDSKAKSITNIDEILKLLEIKNQSLICMVGYVNYLSSNKILFTNSLISQLNQILSKSYSFITSVITELHDIKIPMTLSNSINANKLRIFEVYLKLLPHLNVKNEINSTMLIEIVKNFSDIDKYRYEFVDTYGKYIRNSKKKQLSAKITEYTLYSIDDGVYYGLTSKFNNFKVDELMIKHSNLSRSNNETYNIDLAPLHNNFLVESSTIQSNLSDVTVFDEFTESRAFTNVSHSLLHDSFIFLYTNSLSLGYTDESLYPVATDIMSIDASIELFAIAFPHLSSKIQLSVLESIRSLIFYKTKESITIGASDKKQEIDETTLKQEISLSLRKKASTVNSCIAIHSLLMYMLRYNSSNSTKLRFKKDVSTLIFETLKNITFEDIYLVNLNSESFGICASLVDGVDLQEDILHQQVTLIINAIAETDDPKARAFYIKTLAYLTKYSNMINTSRITNTIFTLLQDPHPLVHSATLYALDTFMNGKSNLEISENLAARILSNFQDIWLSDSFGIRADTTVSSNINYREHSNSINYMIKCVRSLINISGPMIRTWNDKMKSHLNHMLFSFQYLVDVDFEINIREVLKIFEELLVFDKTIINLENYKILSKLLIINNSKVGVYGKSLSNVPLDDEYDNENSFEIFPCTTSTKLLNMALESAFQLFKLEDHQLIDQTFERLLWFALEQDPDNELIKDIVTTLMEDCIEESTTQRLEWFKKLVGYFNISKTELTEPLMDTFAKRINNVGMFFHVTGTTKSIIAKSKVIDDLKPSASRIGDKEDLNEAEEVLTSNMGDSGQVDSDRPNNHKDDDNDDDDDDDEQQHKIQASATDNLFHLLDLSNQQISWKFKLFIIELLNSLLPYCEFDEVLKAETSKQIPELVRISFVSSTSNLISLRIASLRLLGGIIEIFADTKDPLYPDVSILEQQQAQIVSTITPSFDRNSNIDLAGEAIILASKFISSNITNVNKSGRILKILITSLEDLSANDREKKALTIGEIPILTKKSENRIKIYILQAWSKLLILSTACDNQGQELAVLIEKYMKILITLWVYTVREFAMMKYGSVKDVRVNKDNEGWSLELFENCWIDFVESICIVIDKPDYFLYLESILGDDVGKLFMTIFGLCMEYLTKRTNKSNIKYDHNDLRIFSSLKRLFKLDLSVKILFNDYIFTEFIDVINKLIVLSSESNSIDILMNASDFLKDVYLAYFEDLRSNNFELSSKPVEDIYSDFDKLFELIRLNIKIVTMKLPFLRDNEILNLSVSLEPSDCLLIRKCLSAYIEMTIKLPTAIQNDLFSCLMYMFILIHELRNQQLATVLLPVFQKALIEYKALQSSREETNVLKLFKIMKIPSIPTKEDKLLTYIIIKTVSDMILDESDIKRVNSMILDGLTSKDSTLISLSVQTVKSVIDNITQPNSNSFKIIRDLIPLLIATISDTNIQLKEPRLIVEIFISLLKVFGKLDDNIKLESVYKLTIPILVFFNKKYGYDTYVTEKIVGLININPAIFKDVVQVSDDILKAHIKSLVDTGCEPATDVDIDATTPHIQLKTFG</sequence>
<organism evidence="3 4">
    <name type="scientific">Pichia inconspicua</name>
    <dbReference type="NCBI Taxonomy" id="52247"/>
    <lineage>
        <taxon>Eukaryota</taxon>
        <taxon>Fungi</taxon>
        <taxon>Dikarya</taxon>
        <taxon>Ascomycota</taxon>
        <taxon>Saccharomycotina</taxon>
        <taxon>Pichiomycetes</taxon>
        <taxon>Pichiales</taxon>
        <taxon>Pichiaceae</taxon>
        <taxon>Pichia</taxon>
    </lineage>
</organism>
<gene>
    <name evidence="3" type="ORF">CANINC_002286</name>
</gene>
<dbReference type="GO" id="GO:0005794">
    <property type="term" value="C:Golgi apparatus"/>
    <property type="evidence" value="ECO:0007669"/>
    <property type="project" value="TreeGrafter"/>
</dbReference>
<dbReference type="Proteomes" id="UP000307173">
    <property type="component" value="Unassembled WGS sequence"/>
</dbReference>
<dbReference type="STRING" id="52247.A0A4T0X1G8"/>
<dbReference type="InterPro" id="IPR046837">
    <property type="entry name" value="Laa1/Sip1/HEATR5-like_HEAT"/>
</dbReference>
<dbReference type="EMBL" id="SELW01000370">
    <property type="protein sequence ID" value="TID28767.1"/>
    <property type="molecule type" value="Genomic_DNA"/>
</dbReference>
<dbReference type="GO" id="GO:0005829">
    <property type="term" value="C:cytosol"/>
    <property type="evidence" value="ECO:0007669"/>
    <property type="project" value="GOC"/>
</dbReference>
<reference evidence="3 4" key="1">
    <citation type="journal article" date="2019" name="Front. Genet.">
        <title>Whole-Genome Sequencing of the Opportunistic Yeast Pathogen Candida inconspicua Uncovers Its Hybrid Origin.</title>
        <authorList>
            <person name="Mixao V."/>
            <person name="Hansen A.P."/>
            <person name="Saus E."/>
            <person name="Boekhout T."/>
            <person name="Lass-Florl C."/>
            <person name="Gabaldon T."/>
        </authorList>
    </citation>
    <scope>NUCLEOTIDE SEQUENCE [LARGE SCALE GENOMIC DNA]</scope>
    <source>
        <strain evidence="3 4">CBS 180</strain>
    </source>
</reference>
<dbReference type="GO" id="GO:0042147">
    <property type="term" value="P:retrograde transport, endosome to Golgi"/>
    <property type="evidence" value="ECO:0007669"/>
    <property type="project" value="TreeGrafter"/>
</dbReference>
<feature type="compositionally biased region" description="Basic and acidic residues" evidence="1">
    <location>
        <begin position="1511"/>
        <end position="1521"/>
    </location>
</feature>
<feature type="compositionally biased region" description="Acidic residues" evidence="1">
    <location>
        <begin position="1522"/>
        <end position="1531"/>
    </location>
</feature>
<dbReference type="Pfam" id="PF20210">
    <property type="entry name" value="Laa1_Sip1_HTR5"/>
    <property type="match status" value="1"/>
</dbReference>
<dbReference type="InterPro" id="IPR057981">
    <property type="entry name" value="TPR_LAA1-like_C"/>
</dbReference>
<evidence type="ECO:0000313" key="3">
    <source>
        <dbReference type="EMBL" id="TID28767.1"/>
    </source>
</evidence>
<dbReference type="Pfam" id="PF25808">
    <property type="entry name" value="TPR_LAA1_C"/>
    <property type="match status" value="1"/>
</dbReference>
<dbReference type="PANTHER" id="PTHR21663">
    <property type="entry name" value="HYPOTHETICAL HEAT DOMAIN-CONTAINING"/>
    <property type="match status" value="1"/>
</dbReference>
<evidence type="ECO:0000259" key="2">
    <source>
        <dbReference type="Pfam" id="PF25808"/>
    </source>
</evidence>
<feature type="domain" description="LAA1-like C-terminal TPR repeats" evidence="2">
    <location>
        <begin position="2084"/>
        <end position="2236"/>
    </location>
</feature>
<dbReference type="GO" id="GO:0030139">
    <property type="term" value="C:endocytic vesicle"/>
    <property type="evidence" value="ECO:0007669"/>
    <property type="project" value="TreeGrafter"/>
</dbReference>
<dbReference type="InterPro" id="IPR016024">
    <property type="entry name" value="ARM-type_fold"/>
</dbReference>
<protein>
    <recommendedName>
        <fullName evidence="2">LAA1-like C-terminal TPR repeats domain-containing protein</fullName>
    </recommendedName>
</protein>
<feature type="region of interest" description="Disordered" evidence="1">
    <location>
        <begin position="1500"/>
        <end position="1533"/>
    </location>
</feature>
<dbReference type="PANTHER" id="PTHR21663:SF0">
    <property type="entry name" value="HEAT REPEAT-CONTAINING PROTEIN 5B"/>
    <property type="match status" value="1"/>
</dbReference>
<dbReference type="InterPro" id="IPR040108">
    <property type="entry name" value="Laa1/Sip1/HEATR5"/>
</dbReference>
<accession>A0A4T0X1G8</accession>
<evidence type="ECO:0000256" key="1">
    <source>
        <dbReference type="SAM" id="MobiDB-lite"/>
    </source>
</evidence>
<proteinExistence type="predicted"/>
<feature type="compositionally biased region" description="Polar residues" evidence="1">
    <location>
        <begin position="1500"/>
        <end position="1510"/>
    </location>
</feature>
<name>A0A4T0X1G8_9ASCO</name>
<dbReference type="OrthoDB" id="192608at2759"/>
<dbReference type="GO" id="GO:0006897">
    <property type="term" value="P:endocytosis"/>
    <property type="evidence" value="ECO:0007669"/>
    <property type="project" value="TreeGrafter"/>
</dbReference>
<comment type="caution">
    <text evidence="3">The sequence shown here is derived from an EMBL/GenBank/DDBJ whole genome shotgun (WGS) entry which is preliminary data.</text>
</comment>
<dbReference type="GO" id="GO:0016020">
    <property type="term" value="C:membrane"/>
    <property type="evidence" value="ECO:0007669"/>
    <property type="project" value="TreeGrafter"/>
</dbReference>
<dbReference type="GO" id="GO:0008104">
    <property type="term" value="P:intracellular protein localization"/>
    <property type="evidence" value="ECO:0007669"/>
    <property type="project" value="TreeGrafter"/>
</dbReference>